<evidence type="ECO:0000313" key="1">
    <source>
        <dbReference type="EMBL" id="MDZ7282301.1"/>
    </source>
</evidence>
<dbReference type="RefSeq" id="WP_322539362.1">
    <property type="nucleotide sequence ID" value="NZ_JAOBTW010000009.1"/>
</dbReference>
<reference evidence="2" key="1">
    <citation type="submission" date="2023-07" db="EMBL/GenBank/DDBJ databases">
        <title>Whole genome sequence analysis of rice epiphytic Sphingomonas sanguinis OsEp_Plm_15B2.</title>
        <authorList>
            <person name="Sahu K.P."/>
            <person name="Asharani P."/>
            <person name="Reddy B."/>
            <person name="Kumar A."/>
        </authorList>
    </citation>
    <scope>NUCLEOTIDE SEQUENCE [LARGE SCALE GENOMIC DNA]</scope>
    <source>
        <strain evidence="2">OsEp_Plm_15B2</strain>
    </source>
</reference>
<accession>A0ABU5LQX1</accession>
<dbReference type="Proteomes" id="UP001292182">
    <property type="component" value="Unassembled WGS sequence"/>
</dbReference>
<sequence>MSAPLPRGVPFLFTTGYDGSAIPERFRDVMRCEKPIGVRLITQAIGRVVRA</sequence>
<comment type="caution">
    <text evidence="1">The sequence shown here is derived from an EMBL/GenBank/DDBJ whole genome shotgun (WGS) entry which is preliminary data.</text>
</comment>
<gene>
    <name evidence="1" type="ORF">N4G62_09715</name>
</gene>
<proteinExistence type="predicted"/>
<organism evidence="1 2">
    <name type="scientific">Sphingomonas sanguinis</name>
    <dbReference type="NCBI Taxonomy" id="33051"/>
    <lineage>
        <taxon>Bacteria</taxon>
        <taxon>Pseudomonadati</taxon>
        <taxon>Pseudomonadota</taxon>
        <taxon>Alphaproteobacteria</taxon>
        <taxon>Sphingomonadales</taxon>
        <taxon>Sphingomonadaceae</taxon>
        <taxon>Sphingomonas</taxon>
    </lineage>
</organism>
<dbReference type="EMBL" id="JAOBTW010000009">
    <property type="protein sequence ID" value="MDZ7282301.1"/>
    <property type="molecule type" value="Genomic_DNA"/>
</dbReference>
<keyword evidence="2" id="KW-1185">Reference proteome</keyword>
<evidence type="ECO:0000313" key="2">
    <source>
        <dbReference type="Proteomes" id="UP001292182"/>
    </source>
</evidence>
<name>A0ABU5LQX1_9SPHN</name>
<protein>
    <submittedName>
        <fullName evidence="1">Uncharacterized protein</fullName>
    </submittedName>
</protein>
<dbReference type="Gene3D" id="3.40.50.2300">
    <property type="match status" value="1"/>
</dbReference>